<evidence type="ECO:0000259" key="5">
    <source>
        <dbReference type="PROSITE" id="PS50305"/>
    </source>
</evidence>
<name>A0A1G8JLS6_9CLOT</name>
<sequence>MNLLLKSAELLKNSKNILVLTGAGMSTESGLKDFRSKDGLGSSLYEGYYPEDLLSRRFFYHNTALFYQYLKEKLNVTGFSPNKGHLILAKWETTLTINIITQNIDMLHQKAGSKNVLELHGTLATCTCTNCHQKRSLHEIFKDGYSCLCGGVFKPDIVLYDEEVSLIHKAFTMAEKADLLLVLGTSLKVYPAASIPEVFGLKNKSMIIINRDATPYAHHYNVTEIHDGIGNTLEKLDKLLNKI</sequence>
<dbReference type="InterPro" id="IPR050134">
    <property type="entry name" value="NAD-dep_sirtuin_deacylases"/>
</dbReference>
<evidence type="ECO:0000256" key="2">
    <source>
        <dbReference type="ARBA" id="ARBA00022679"/>
    </source>
</evidence>
<dbReference type="GO" id="GO:0070403">
    <property type="term" value="F:NAD+ binding"/>
    <property type="evidence" value="ECO:0007669"/>
    <property type="project" value="InterPro"/>
</dbReference>
<dbReference type="InterPro" id="IPR026590">
    <property type="entry name" value="Ssirtuin_cat_dom"/>
</dbReference>
<feature type="binding site" evidence="4">
    <location>
        <position position="149"/>
    </location>
    <ligand>
        <name>Zn(2+)</name>
        <dbReference type="ChEBI" id="CHEBI:29105"/>
    </ligand>
</feature>
<dbReference type="GO" id="GO:0017136">
    <property type="term" value="F:histone deacetylase activity, NAD-dependent"/>
    <property type="evidence" value="ECO:0007669"/>
    <property type="project" value="TreeGrafter"/>
</dbReference>
<dbReference type="Gene3D" id="3.40.50.1220">
    <property type="entry name" value="TPP-binding domain"/>
    <property type="match status" value="1"/>
</dbReference>
<evidence type="ECO:0000256" key="3">
    <source>
        <dbReference type="ARBA" id="ARBA00023027"/>
    </source>
</evidence>
<evidence type="ECO:0000313" key="6">
    <source>
        <dbReference type="EMBL" id="SDI32234.1"/>
    </source>
</evidence>
<dbReference type="PANTHER" id="PTHR11085">
    <property type="entry name" value="NAD-DEPENDENT PROTEIN DEACYLASE SIRTUIN-5, MITOCHONDRIAL-RELATED"/>
    <property type="match status" value="1"/>
</dbReference>
<dbReference type="CDD" id="cd01407">
    <property type="entry name" value="SIR2-fam"/>
    <property type="match status" value="1"/>
</dbReference>
<gene>
    <name evidence="6" type="ORF">SAMN05421804_10249</name>
</gene>
<keyword evidence="4" id="KW-0479">Metal-binding</keyword>
<dbReference type="Gene3D" id="3.30.1600.10">
    <property type="entry name" value="SIR2/SIRT2 'Small Domain"/>
    <property type="match status" value="1"/>
</dbReference>
<dbReference type="PANTHER" id="PTHR11085:SF4">
    <property type="entry name" value="NAD-DEPENDENT PROTEIN DEACYLASE"/>
    <property type="match status" value="1"/>
</dbReference>
<dbReference type="Pfam" id="PF02146">
    <property type="entry name" value="SIR2"/>
    <property type="match status" value="1"/>
</dbReference>
<dbReference type="EC" id="2.3.1.286" evidence="1"/>
<keyword evidence="2" id="KW-0808">Transferase</keyword>
<dbReference type="SUPFAM" id="SSF52467">
    <property type="entry name" value="DHS-like NAD/FAD-binding domain"/>
    <property type="match status" value="1"/>
</dbReference>
<accession>A0A1G8JLS6</accession>
<dbReference type="EMBL" id="FNDZ01000002">
    <property type="protein sequence ID" value="SDI32234.1"/>
    <property type="molecule type" value="Genomic_DNA"/>
</dbReference>
<feature type="binding site" evidence="4">
    <location>
        <position position="131"/>
    </location>
    <ligand>
        <name>Zn(2+)</name>
        <dbReference type="ChEBI" id="CHEBI:29105"/>
    </ligand>
</feature>
<evidence type="ECO:0000256" key="4">
    <source>
        <dbReference type="PROSITE-ProRule" id="PRU00236"/>
    </source>
</evidence>
<proteinExistence type="predicted"/>
<dbReference type="AlphaFoldDB" id="A0A1G8JLS6"/>
<feature type="active site" description="Proton acceptor" evidence="4">
    <location>
        <position position="120"/>
    </location>
</feature>
<feature type="domain" description="Deacetylase sirtuin-type" evidence="5">
    <location>
        <begin position="1"/>
        <end position="243"/>
    </location>
</feature>
<protein>
    <recommendedName>
        <fullName evidence="1">protein acetyllysine N-acetyltransferase</fullName>
        <ecNumber evidence="1">2.3.1.286</ecNumber>
    </recommendedName>
</protein>
<dbReference type="RefSeq" id="WP_031577167.1">
    <property type="nucleotide sequence ID" value="NZ_FNDZ01000002.1"/>
</dbReference>
<feature type="binding site" evidence="4">
    <location>
        <position position="147"/>
    </location>
    <ligand>
        <name>Zn(2+)</name>
        <dbReference type="ChEBI" id="CHEBI:29105"/>
    </ligand>
</feature>
<dbReference type="InterPro" id="IPR026591">
    <property type="entry name" value="Sirtuin_cat_small_dom_sf"/>
</dbReference>
<organism evidence="6 7">
    <name type="scientific">Proteiniclasticum ruminis</name>
    <dbReference type="NCBI Taxonomy" id="398199"/>
    <lineage>
        <taxon>Bacteria</taxon>
        <taxon>Bacillati</taxon>
        <taxon>Bacillota</taxon>
        <taxon>Clostridia</taxon>
        <taxon>Eubacteriales</taxon>
        <taxon>Clostridiaceae</taxon>
        <taxon>Proteiniclasticum</taxon>
    </lineage>
</organism>
<dbReference type="InterPro" id="IPR003000">
    <property type="entry name" value="Sirtuin"/>
</dbReference>
<dbReference type="PROSITE" id="PS50305">
    <property type="entry name" value="SIRTUIN"/>
    <property type="match status" value="1"/>
</dbReference>
<evidence type="ECO:0000256" key="1">
    <source>
        <dbReference type="ARBA" id="ARBA00012928"/>
    </source>
</evidence>
<dbReference type="NCBIfam" id="NF001752">
    <property type="entry name" value="PRK00481.1-1"/>
    <property type="match status" value="1"/>
</dbReference>
<keyword evidence="4" id="KW-0862">Zinc</keyword>
<dbReference type="InterPro" id="IPR029035">
    <property type="entry name" value="DHS-like_NAD/FAD-binding_dom"/>
</dbReference>
<reference evidence="6 7" key="1">
    <citation type="submission" date="2016-10" db="EMBL/GenBank/DDBJ databases">
        <authorList>
            <person name="de Groot N.N."/>
        </authorList>
    </citation>
    <scope>NUCLEOTIDE SEQUENCE [LARGE SCALE GENOMIC DNA]</scope>
    <source>
        <strain evidence="6 7">CGMCC 1.5058</strain>
    </source>
</reference>
<dbReference type="Proteomes" id="UP000183255">
    <property type="component" value="Unassembled WGS sequence"/>
</dbReference>
<dbReference type="GO" id="GO:0046872">
    <property type="term" value="F:metal ion binding"/>
    <property type="evidence" value="ECO:0007669"/>
    <property type="project" value="UniProtKB-KW"/>
</dbReference>
<feature type="binding site" evidence="4">
    <location>
        <position position="128"/>
    </location>
    <ligand>
        <name>Zn(2+)</name>
        <dbReference type="ChEBI" id="CHEBI:29105"/>
    </ligand>
</feature>
<keyword evidence="3" id="KW-0520">NAD</keyword>
<evidence type="ECO:0000313" key="7">
    <source>
        <dbReference type="Proteomes" id="UP000183255"/>
    </source>
</evidence>